<feature type="binding site" evidence="15">
    <location>
        <position position="1045"/>
    </location>
    <ligand>
        <name>Mg(2+)</name>
        <dbReference type="ChEBI" id="CHEBI:18420"/>
    </ligand>
</feature>
<feature type="binding site" evidence="15">
    <location>
        <position position="916"/>
    </location>
    <ligand>
        <name>Mg(2+)</name>
        <dbReference type="ChEBI" id="CHEBI:18420"/>
    </ligand>
</feature>
<keyword evidence="8 15" id="KW-0067">ATP-binding</keyword>
<accession>A0A1G7QZA2</accession>
<keyword evidence="10 15" id="KW-0238">DNA-binding</keyword>
<reference evidence="19 20" key="1">
    <citation type="submission" date="2016-10" db="EMBL/GenBank/DDBJ databases">
        <authorList>
            <person name="de Groot N.N."/>
        </authorList>
    </citation>
    <scope>NUCLEOTIDE SEQUENCE [LARGE SCALE GENOMIC DNA]</scope>
    <source>
        <strain evidence="19 20">DSM 527</strain>
    </source>
</reference>
<dbReference type="SUPFAM" id="SSF52540">
    <property type="entry name" value="P-loop containing nucleoside triphosphate hydrolases"/>
    <property type="match status" value="1"/>
</dbReference>
<comment type="function">
    <text evidence="15">A helicase/nuclease that prepares dsDNA breaks (DSB) for recombinational DNA repair. Binds to DSBs and unwinds DNA via a highly rapid and processive ATP-dependent bidirectional helicase activity. Unwinds dsDNA until it encounters a Chi (crossover hotspot instigator) sequence from the 3' direction. Cuts ssDNA a few nucleotides 3' to the Chi site. The properties and activities of the enzyme are changed at Chi. The Chi-altered holoenzyme produces a long 3'-ssDNA overhang and facilitates RecA-binding to the ssDNA for homologous DNA recombination and repair. Holoenzyme degrades any linearized DNA that is unable to undergo homologous recombination. In the holoenzyme this subunit contributes ATPase, 3'-5' helicase, exonuclease activity and loads RecA onto ssDNA.</text>
</comment>
<evidence type="ECO:0000256" key="8">
    <source>
        <dbReference type="ARBA" id="ARBA00022840"/>
    </source>
</evidence>
<dbReference type="Pfam" id="PF13361">
    <property type="entry name" value="UvrD_C"/>
    <property type="match status" value="1"/>
</dbReference>
<evidence type="ECO:0000256" key="5">
    <source>
        <dbReference type="ARBA" id="ARBA00022801"/>
    </source>
</evidence>
<dbReference type="GO" id="GO:0008854">
    <property type="term" value="F:exodeoxyribonuclease V activity"/>
    <property type="evidence" value="ECO:0007669"/>
    <property type="project" value="UniProtKB-EC"/>
</dbReference>
<keyword evidence="12 15" id="KW-0413">Isomerase</keyword>
<keyword evidence="9 15" id="KW-0460">Magnesium</keyword>
<dbReference type="InterPro" id="IPR004586">
    <property type="entry name" value="RecB"/>
</dbReference>
<dbReference type="RefSeq" id="WP_089832643.1">
    <property type="nucleotide sequence ID" value="NZ_FNBN01000003.1"/>
</dbReference>
<dbReference type="InterPro" id="IPR027417">
    <property type="entry name" value="P-loop_NTPase"/>
</dbReference>
<dbReference type="OrthoDB" id="9810135at2"/>
<evidence type="ECO:0000256" key="14">
    <source>
        <dbReference type="ARBA" id="ARBA00048988"/>
    </source>
</evidence>
<dbReference type="PANTHER" id="PTHR11070:SF23">
    <property type="entry name" value="RECBCD ENZYME SUBUNIT RECB"/>
    <property type="match status" value="1"/>
</dbReference>
<comment type="catalytic activity">
    <reaction evidence="13 15">
        <text>Couples ATP hydrolysis with the unwinding of duplex DNA by translocating in the 3'-5' direction.</text>
        <dbReference type="EC" id="5.6.2.4"/>
    </reaction>
</comment>
<keyword evidence="6 15" id="KW-0347">Helicase</keyword>
<keyword evidence="11 15" id="KW-0234">DNA repair</keyword>
<organism evidence="19 20">
    <name type="scientific">Chitinophaga filiformis</name>
    <name type="common">Myxococcus filiformis</name>
    <name type="synonym">Flexibacter filiformis</name>
    <dbReference type="NCBI Taxonomy" id="104663"/>
    <lineage>
        <taxon>Bacteria</taxon>
        <taxon>Pseudomonadati</taxon>
        <taxon>Bacteroidota</taxon>
        <taxon>Chitinophagia</taxon>
        <taxon>Chitinophagales</taxon>
        <taxon>Chitinophagaceae</taxon>
        <taxon>Chitinophaga</taxon>
    </lineage>
</organism>
<evidence type="ECO:0000256" key="15">
    <source>
        <dbReference type="HAMAP-Rule" id="MF_01485"/>
    </source>
</evidence>
<dbReference type="Gene3D" id="3.90.320.10">
    <property type="match status" value="1"/>
</dbReference>
<comment type="cofactor">
    <cofactor evidence="15">
        <name>Mg(2+)</name>
        <dbReference type="ChEBI" id="CHEBI:18420"/>
    </cofactor>
    <text evidence="15">Binds 1 Mg(2+) ion per subunit.</text>
</comment>
<dbReference type="CDD" id="cd22352">
    <property type="entry name" value="RecB_C-like"/>
    <property type="match status" value="1"/>
</dbReference>
<dbReference type="STRING" id="104663.SAMN04488121_103250"/>
<evidence type="ECO:0000256" key="3">
    <source>
        <dbReference type="ARBA" id="ARBA00022741"/>
    </source>
</evidence>
<evidence type="ECO:0000313" key="19">
    <source>
        <dbReference type="EMBL" id="SDG03841.1"/>
    </source>
</evidence>
<sequence>MTEHINYQDFDAGTVPLQDSNLIEASAGTGKTYSIAILVLRLVLENALSVKEILMVTFTKAAVAELEERIRLFVRNAYKASQGLEIKDDNILRLVEEAVERNGLEQVQQQLKDAVLFLDETAVLTIHSFCQKTLNEFAFETDQLFGAEMIQDTRTLIEEEVQKFWRKHVTTLHIRLLEKIWEPGMMAGINTALNEHMGGKRYYAYEPGKRYEIKAKEQEQWLQQLDAVDEKKDAAEKDLLIFIKDNTNKLRALCEGNQYAKKALLPCVDNPEQFIGVIKEKRSSAGYIAKLFPDLLERQDKVAALDEERKGIVQQVISRLYCFAIEEIAAGVKGYKKRNNLLSYDDMITNLHRSLVEKNNPGLVKVLQEKYKAVFVDEFQDTDRMQYEIFEKAFGTDTILFYIGDPKQSIYAWRKADIFTYFKARASVQHVYGMNHNFRSSEPFIEAMNTFFLPVDDFDTFYFNGEGNAINYIKVESPERNTKGLLYRGEAADVPITVFNASNSNELTESVAAQVALLLRSGEYTIGNEEATRPVKPSDIGILVRTGRQGREVKAQLAKLGVPAVTVDDARVLQSEEATYLLYLLEAMLEPNRSSINRALLSPFTNLKLEDVLQLDDEVTLAYFGNYKNRWQQDGIYTAMMDFITDFNVRNILLHAHQESGERVISNLFQLTELVHQIQSRKNLSMTELVSWLKRGIDGMATEGDEYEQRVESDEEAVNIVTIHKSKGLEYKIVMAPFLDFVENKHAEFFSFRDPVTGDYVGVEKKRMTDEQRSSYARQAEQENRRLLYVAITRGVYKCFVFRNNSKYYSNSTLLTFLQALVAAMPAPDIIKFEQDLPVAPEQQANRNTGAVVNTGTDTPVRFVLKEQNWRKMSYTMLAAKAEHSLKGRPLQQEDPYETFIFHTLKRGAKTGNLLHFLFENINFSEDSRWEKWLTETIRRFVPGQQEVYAPMLRQLLEHVLHTDITVGGQTFPLSAVIWHKRIPEFEFDFPVSAFFPDMLNGLSDDRTSVIVRRFHEHGSHELEGIMNGKMDLFFEHEGKYYILDWKSNYLGDSPEDYSPAALSVAMNENNYHLQYLIYTLAAKKYLESRLHAFNYEKQFGGVIYCFVRGIRKGQPTGIFTSKPPLTKILQLENSLSPNINKKQPPQQKLFDIY</sequence>
<dbReference type="SUPFAM" id="SSF52980">
    <property type="entry name" value="Restriction endonuclease-like"/>
    <property type="match status" value="1"/>
</dbReference>
<dbReference type="Gene3D" id="1.10.3170.10">
    <property type="entry name" value="Recbcd, chain B, domain 2"/>
    <property type="match status" value="1"/>
</dbReference>
<keyword evidence="2 15" id="KW-0479">Metal-binding</keyword>
<evidence type="ECO:0000256" key="13">
    <source>
        <dbReference type="ARBA" id="ARBA00034617"/>
    </source>
</evidence>
<dbReference type="GO" id="GO:0016887">
    <property type="term" value="F:ATP hydrolysis activity"/>
    <property type="evidence" value="ECO:0007669"/>
    <property type="project" value="RHEA"/>
</dbReference>
<dbReference type="GO" id="GO:0000724">
    <property type="term" value="P:double-strand break repair via homologous recombination"/>
    <property type="evidence" value="ECO:0007669"/>
    <property type="project" value="UniProtKB-UniRule"/>
</dbReference>
<keyword evidence="5 15" id="KW-0378">Hydrolase</keyword>
<dbReference type="EC" id="5.6.2.4" evidence="15"/>
<feature type="domain" description="UvrD-like helicase ATP-binding" evidence="17">
    <location>
        <begin position="4"/>
        <end position="441"/>
    </location>
</feature>
<keyword evidence="7 15" id="KW-0269">Exonuclease</keyword>
<dbReference type="Gene3D" id="1.10.486.10">
    <property type="entry name" value="PCRA, domain 4"/>
    <property type="match status" value="1"/>
</dbReference>
<evidence type="ECO:0000256" key="1">
    <source>
        <dbReference type="ARBA" id="ARBA00022722"/>
    </source>
</evidence>
<dbReference type="PANTHER" id="PTHR11070">
    <property type="entry name" value="UVRD / RECB / PCRA DNA HELICASE FAMILY MEMBER"/>
    <property type="match status" value="1"/>
</dbReference>
<dbReference type="Gene3D" id="3.40.50.300">
    <property type="entry name" value="P-loop containing nucleotide triphosphate hydrolases"/>
    <property type="match status" value="2"/>
</dbReference>
<evidence type="ECO:0000313" key="20">
    <source>
        <dbReference type="Proteomes" id="UP000199045"/>
    </source>
</evidence>
<evidence type="ECO:0000259" key="17">
    <source>
        <dbReference type="PROSITE" id="PS51198"/>
    </source>
</evidence>
<evidence type="ECO:0000256" key="2">
    <source>
        <dbReference type="ARBA" id="ARBA00022723"/>
    </source>
</evidence>
<dbReference type="PROSITE" id="PS51217">
    <property type="entry name" value="UVRD_HELICASE_CTER"/>
    <property type="match status" value="1"/>
</dbReference>
<dbReference type="PROSITE" id="PS51198">
    <property type="entry name" value="UVRD_HELICASE_ATP_BIND"/>
    <property type="match status" value="1"/>
</dbReference>
<gene>
    <name evidence="15" type="primary">recB</name>
    <name evidence="19" type="ORF">SAMN04488121_103250</name>
</gene>
<dbReference type="InterPro" id="IPR011335">
    <property type="entry name" value="Restrct_endonuc-II-like"/>
</dbReference>
<dbReference type="GO" id="GO:0003677">
    <property type="term" value="F:DNA binding"/>
    <property type="evidence" value="ECO:0007669"/>
    <property type="project" value="UniProtKB-UniRule"/>
</dbReference>
<feature type="active site" description="For nuclease activity" evidence="15">
    <location>
        <position position="1045"/>
    </location>
</feature>
<dbReference type="GO" id="GO:0043138">
    <property type="term" value="F:3'-5' DNA helicase activity"/>
    <property type="evidence" value="ECO:0007669"/>
    <property type="project" value="UniProtKB-UniRule"/>
</dbReference>
<name>A0A1G7QZA2_CHIFI</name>
<evidence type="ECO:0000256" key="16">
    <source>
        <dbReference type="PROSITE-ProRule" id="PRU00560"/>
    </source>
</evidence>
<feature type="domain" description="UvrD-like helicase C-terminal" evidence="18">
    <location>
        <begin position="464"/>
        <end position="728"/>
    </location>
</feature>
<evidence type="ECO:0000256" key="4">
    <source>
        <dbReference type="ARBA" id="ARBA00022763"/>
    </source>
</evidence>
<feature type="region of interest" description="DNA-binding and helicase activity, interacts with RecC" evidence="15">
    <location>
        <begin position="1"/>
        <end position="819"/>
    </location>
</feature>
<comment type="domain">
    <text evidence="15">The N-terminal DNA-binding domain is a ssDNA-dependent ATPase and has ATP-dependent 3'-5' helicase function. This domain interacts with RecC.</text>
</comment>
<evidence type="ECO:0000256" key="9">
    <source>
        <dbReference type="ARBA" id="ARBA00022842"/>
    </source>
</evidence>
<feature type="binding site" evidence="15">
    <location>
        <position position="1032"/>
    </location>
    <ligand>
        <name>Mg(2+)</name>
        <dbReference type="ChEBI" id="CHEBI:18420"/>
    </ligand>
</feature>
<evidence type="ECO:0000256" key="7">
    <source>
        <dbReference type="ARBA" id="ARBA00022839"/>
    </source>
</evidence>
<feature type="binding site" evidence="16">
    <location>
        <begin position="25"/>
        <end position="32"/>
    </location>
    <ligand>
        <name>ATP</name>
        <dbReference type="ChEBI" id="CHEBI:30616"/>
    </ligand>
</feature>
<dbReference type="Proteomes" id="UP000199045">
    <property type="component" value="Unassembled WGS sequence"/>
</dbReference>
<dbReference type="InterPro" id="IPR014017">
    <property type="entry name" value="DNA_helicase_UvrD-like_C"/>
</dbReference>
<dbReference type="InterPro" id="IPR014016">
    <property type="entry name" value="UvrD-like_ATP-bd"/>
</dbReference>
<dbReference type="NCBIfam" id="TIGR00609">
    <property type="entry name" value="recB"/>
    <property type="match status" value="1"/>
</dbReference>
<feature type="region of interest" description="Nuclease activity, interacts with RecD and RecA" evidence="15">
    <location>
        <begin position="869"/>
        <end position="1154"/>
    </location>
</feature>
<comment type="catalytic activity">
    <reaction evidence="15">
        <text>Exonucleolytic cleavage (in the presence of ATP) in either 5'- to 3'- or 3'- to 5'-direction to yield 5'-phosphooligonucleotides.</text>
        <dbReference type="EC" id="3.1.11.5"/>
    </reaction>
</comment>
<dbReference type="InterPro" id="IPR000212">
    <property type="entry name" value="DNA_helicase_UvrD/REP"/>
</dbReference>
<keyword evidence="1 15" id="KW-0540">Nuclease</keyword>
<dbReference type="Pfam" id="PF00580">
    <property type="entry name" value="UvrD-helicase"/>
    <property type="match status" value="1"/>
</dbReference>
<comment type="catalytic activity">
    <reaction evidence="14 15">
        <text>ATP + H2O = ADP + phosphate + H(+)</text>
        <dbReference type="Rhea" id="RHEA:13065"/>
        <dbReference type="ChEBI" id="CHEBI:15377"/>
        <dbReference type="ChEBI" id="CHEBI:15378"/>
        <dbReference type="ChEBI" id="CHEBI:30616"/>
        <dbReference type="ChEBI" id="CHEBI:43474"/>
        <dbReference type="ChEBI" id="CHEBI:456216"/>
        <dbReference type="EC" id="5.6.2.4"/>
    </reaction>
</comment>
<dbReference type="GO" id="GO:0005829">
    <property type="term" value="C:cytosol"/>
    <property type="evidence" value="ECO:0007669"/>
    <property type="project" value="TreeGrafter"/>
</dbReference>
<dbReference type="HAMAP" id="MF_01485">
    <property type="entry name" value="RecB"/>
    <property type="match status" value="1"/>
</dbReference>
<dbReference type="GO" id="GO:0000287">
    <property type="term" value="F:magnesium ion binding"/>
    <property type="evidence" value="ECO:0007669"/>
    <property type="project" value="UniProtKB-UniRule"/>
</dbReference>
<evidence type="ECO:0000256" key="10">
    <source>
        <dbReference type="ARBA" id="ARBA00023125"/>
    </source>
</evidence>
<comment type="similarity">
    <text evidence="15">Belongs to the helicase family. UvrD subfamily.</text>
</comment>
<keyword evidence="4 15" id="KW-0227">DNA damage</keyword>
<dbReference type="EMBL" id="FNBN01000003">
    <property type="protein sequence ID" value="SDG03841.1"/>
    <property type="molecule type" value="Genomic_DNA"/>
</dbReference>
<comment type="domain">
    <text evidence="15">The C-terminal domain has nuclease activity and interacts with RecD. It interacts with RecA, facilitating its loading onto ssDNA.</text>
</comment>
<evidence type="ECO:0000259" key="18">
    <source>
        <dbReference type="PROSITE" id="PS51217"/>
    </source>
</evidence>
<keyword evidence="3 15" id="KW-0547">Nucleotide-binding</keyword>
<comment type="miscellaneous">
    <text evidence="15">In the RecBCD complex, RecB has a slow 3'-5' helicase, an exonuclease activity and loads RecA onto ssDNA, RecD has a fast 5'-3' helicase activity, while RecC stimulates the ATPase and processivity of the RecB helicase and contributes to recognition of the Chi site.</text>
</comment>
<evidence type="ECO:0000256" key="6">
    <source>
        <dbReference type="ARBA" id="ARBA00022806"/>
    </source>
</evidence>
<protein>
    <recommendedName>
        <fullName evidence="15">RecBCD enzyme subunit RecB</fullName>
        <ecNumber evidence="15">3.1.11.5</ecNumber>
        <ecNumber evidence="15">5.6.2.4</ecNumber>
    </recommendedName>
    <alternativeName>
        <fullName evidence="15">DNA 3'-5' helicase subunit RecB</fullName>
    </alternativeName>
    <alternativeName>
        <fullName evidence="15">Exonuclease V subunit RecB</fullName>
        <shortName evidence="15">ExoV subunit RecB</shortName>
    </alternativeName>
    <alternativeName>
        <fullName evidence="15">Helicase/nuclease RecBCD subunit RecB</fullName>
    </alternativeName>
</protein>
<evidence type="ECO:0000256" key="12">
    <source>
        <dbReference type="ARBA" id="ARBA00023235"/>
    </source>
</evidence>
<comment type="subunit">
    <text evidence="15">Heterotrimer of RecB, RecC and RecD. All subunits contribute to DNA-binding. Interacts with RecA.</text>
</comment>
<dbReference type="InterPro" id="IPR011604">
    <property type="entry name" value="PDDEXK-like_dom_sf"/>
</dbReference>
<proteinExistence type="inferred from homology"/>
<dbReference type="GO" id="GO:0005524">
    <property type="term" value="F:ATP binding"/>
    <property type="evidence" value="ECO:0007669"/>
    <property type="project" value="UniProtKB-UniRule"/>
</dbReference>
<dbReference type="GO" id="GO:0009338">
    <property type="term" value="C:exodeoxyribonuclease V complex"/>
    <property type="evidence" value="ECO:0007669"/>
    <property type="project" value="TreeGrafter"/>
</dbReference>
<dbReference type="AlphaFoldDB" id="A0A1G7QZA2"/>
<dbReference type="EC" id="3.1.11.5" evidence="15"/>
<evidence type="ECO:0000256" key="11">
    <source>
        <dbReference type="ARBA" id="ARBA00023204"/>
    </source>
</evidence>